<reference evidence="2" key="1">
    <citation type="submission" date="2023-02" db="EMBL/GenBank/DDBJ databases">
        <title>Actinokineospora globicatena NBRC 15670.</title>
        <authorList>
            <person name="Ichikawa N."/>
            <person name="Sato H."/>
            <person name="Tonouchi N."/>
        </authorList>
    </citation>
    <scope>NUCLEOTIDE SEQUENCE</scope>
    <source>
        <strain evidence="2">NBRC 15670</strain>
    </source>
</reference>
<sequence length="103" mass="11398">MTYRDRATPFRPPDPQVMIWLIIYIMSSSTNQDAPRSLSTSHVANCAPNPGQPTGRSDANLDRLAVGVTGRRISAVRSDQQSALSLSQAFLAFSWRVDRPRPV</sequence>
<dbReference type="AlphaFoldDB" id="A0A9W6V8R6"/>
<evidence type="ECO:0000313" key="3">
    <source>
        <dbReference type="Proteomes" id="UP001165042"/>
    </source>
</evidence>
<dbReference type="EMBL" id="BSSD01000001">
    <property type="protein sequence ID" value="GLW90198.1"/>
    <property type="molecule type" value="Genomic_DNA"/>
</dbReference>
<evidence type="ECO:0000256" key="1">
    <source>
        <dbReference type="SAM" id="MobiDB-lite"/>
    </source>
</evidence>
<evidence type="ECO:0000313" key="2">
    <source>
        <dbReference type="EMBL" id="GLW90198.1"/>
    </source>
</evidence>
<dbReference type="Proteomes" id="UP001165042">
    <property type="component" value="Unassembled WGS sequence"/>
</dbReference>
<feature type="region of interest" description="Disordered" evidence="1">
    <location>
        <begin position="32"/>
        <end position="60"/>
    </location>
</feature>
<comment type="caution">
    <text evidence="2">The sequence shown here is derived from an EMBL/GenBank/DDBJ whole genome shotgun (WGS) entry which is preliminary data.</text>
</comment>
<organism evidence="2 3">
    <name type="scientific">Actinokineospora globicatena</name>
    <dbReference type="NCBI Taxonomy" id="103729"/>
    <lineage>
        <taxon>Bacteria</taxon>
        <taxon>Bacillati</taxon>
        <taxon>Actinomycetota</taxon>
        <taxon>Actinomycetes</taxon>
        <taxon>Pseudonocardiales</taxon>
        <taxon>Pseudonocardiaceae</taxon>
        <taxon>Actinokineospora</taxon>
    </lineage>
</organism>
<proteinExistence type="predicted"/>
<gene>
    <name evidence="2" type="ORF">Aglo03_10140</name>
</gene>
<protein>
    <submittedName>
        <fullName evidence="2">Uncharacterized protein</fullName>
    </submittedName>
</protein>
<keyword evidence="3" id="KW-1185">Reference proteome</keyword>
<accession>A0A9W6V8R6</accession>
<name>A0A9W6V8R6_9PSEU</name>
<feature type="compositionally biased region" description="Polar residues" evidence="1">
    <location>
        <begin position="32"/>
        <end position="43"/>
    </location>
</feature>